<dbReference type="EMBL" id="LHUR01000027">
    <property type="protein sequence ID" value="KOA19347.1"/>
    <property type="molecule type" value="Genomic_DNA"/>
</dbReference>
<gene>
    <name evidence="1" type="ORF">CLHOM_24530</name>
</gene>
<keyword evidence="2" id="KW-1185">Reference proteome</keyword>
<dbReference type="RefSeq" id="WP_052221951.1">
    <property type="nucleotide sequence ID" value="NZ_LHUR01000027.1"/>
</dbReference>
<comment type="caution">
    <text evidence="1">The sequence shown here is derived from an EMBL/GenBank/DDBJ whole genome shotgun (WGS) entry which is preliminary data.</text>
</comment>
<dbReference type="PATRIC" id="fig|1121318.3.peg.2470"/>
<dbReference type="STRING" id="36844.SAMN04488501_106213"/>
<dbReference type="Pfam" id="PF05973">
    <property type="entry name" value="Gp49"/>
    <property type="match status" value="1"/>
</dbReference>
<accession>A0A0L6Z8Q0</accession>
<reference evidence="2" key="1">
    <citation type="submission" date="2015-08" db="EMBL/GenBank/DDBJ databases">
        <title>Genome sequence of the strict anaerobe Clostridium homopropionicum LuHBu1 (DSM 5847T).</title>
        <authorList>
            <person name="Poehlein A."/>
            <person name="Beck M."/>
            <person name="Schiel-Bengelsdorf B."/>
            <person name="Bengelsdorf F.R."/>
            <person name="Daniel R."/>
            <person name="Duerre P."/>
        </authorList>
    </citation>
    <scope>NUCLEOTIDE SEQUENCE [LARGE SCALE GENOMIC DNA]</scope>
    <source>
        <strain evidence="2">DSM 5847</strain>
    </source>
</reference>
<evidence type="ECO:0000313" key="2">
    <source>
        <dbReference type="Proteomes" id="UP000037043"/>
    </source>
</evidence>
<evidence type="ECO:0008006" key="3">
    <source>
        <dbReference type="Google" id="ProtNLM"/>
    </source>
</evidence>
<dbReference type="InterPro" id="IPR009241">
    <property type="entry name" value="HigB-like"/>
</dbReference>
<dbReference type="AlphaFoldDB" id="A0A0L6Z8Q0"/>
<name>A0A0L6Z8Q0_9CLOT</name>
<sequence length="121" mass="14594">MDWKVEFYQRENGNIPVMEFLSSLSPKMRAKAYSEIELLLEHGIYLKEPYVKPIKGEQYKGIYELRIKIGSDASRIFYFTYHRYTFVLLNGFLKKTDKTPKLELEKAKRYKEDFEMRCEDE</sequence>
<organism evidence="1 2">
    <name type="scientific">Clostridium homopropionicum DSM 5847</name>
    <dbReference type="NCBI Taxonomy" id="1121318"/>
    <lineage>
        <taxon>Bacteria</taxon>
        <taxon>Bacillati</taxon>
        <taxon>Bacillota</taxon>
        <taxon>Clostridia</taxon>
        <taxon>Eubacteriales</taxon>
        <taxon>Clostridiaceae</taxon>
        <taxon>Clostridium</taxon>
    </lineage>
</organism>
<dbReference type="Proteomes" id="UP000037043">
    <property type="component" value="Unassembled WGS sequence"/>
</dbReference>
<proteinExistence type="predicted"/>
<evidence type="ECO:0000313" key="1">
    <source>
        <dbReference type="EMBL" id="KOA19347.1"/>
    </source>
</evidence>
<protein>
    <recommendedName>
        <fullName evidence="3">Toxin HigB-2</fullName>
    </recommendedName>
</protein>